<feature type="domain" description="Heterokaryon incompatibility" evidence="2">
    <location>
        <begin position="257"/>
        <end position="404"/>
    </location>
</feature>
<organism evidence="3 4">
    <name type="scientific">Echria macrotheca</name>
    <dbReference type="NCBI Taxonomy" id="438768"/>
    <lineage>
        <taxon>Eukaryota</taxon>
        <taxon>Fungi</taxon>
        <taxon>Dikarya</taxon>
        <taxon>Ascomycota</taxon>
        <taxon>Pezizomycotina</taxon>
        <taxon>Sordariomycetes</taxon>
        <taxon>Sordariomycetidae</taxon>
        <taxon>Sordariales</taxon>
        <taxon>Schizotheciaceae</taxon>
        <taxon>Echria</taxon>
    </lineage>
</organism>
<accession>A0AAJ0BR92</accession>
<evidence type="ECO:0000256" key="1">
    <source>
        <dbReference type="SAM" id="MobiDB-lite"/>
    </source>
</evidence>
<evidence type="ECO:0000313" key="3">
    <source>
        <dbReference type="EMBL" id="KAK1761557.1"/>
    </source>
</evidence>
<dbReference type="EMBL" id="MU839827">
    <property type="protein sequence ID" value="KAK1761557.1"/>
    <property type="molecule type" value="Genomic_DNA"/>
</dbReference>
<feature type="region of interest" description="Disordered" evidence="1">
    <location>
        <begin position="752"/>
        <end position="774"/>
    </location>
</feature>
<evidence type="ECO:0000259" key="2">
    <source>
        <dbReference type="Pfam" id="PF06985"/>
    </source>
</evidence>
<reference evidence="3" key="1">
    <citation type="submission" date="2023-06" db="EMBL/GenBank/DDBJ databases">
        <title>Genome-scale phylogeny and comparative genomics of the fungal order Sordariales.</title>
        <authorList>
            <consortium name="Lawrence Berkeley National Laboratory"/>
            <person name="Hensen N."/>
            <person name="Bonometti L."/>
            <person name="Westerberg I."/>
            <person name="Brannstrom I.O."/>
            <person name="Guillou S."/>
            <person name="Cros-Aarteil S."/>
            <person name="Calhoun S."/>
            <person name="Haridas S."/>
            <person name="Kuo A."/>
            <person name="Mondo S."/>
            <person name="Pangilinan J."/>
            <person name="Riley R."/>
            <person name="Labutti K."/>
            <person name="Andreopoulos B."/>
            <person name="Lipzen A."/>
            <person name="Chen C."/>
            <person name="Yanf M."/>
            <person name="Daum C."/>
            <person name="Ng V."/>
            <person name="Clum A."/>
            <person name="Steindorff A."/>
            <person name="Ohm R."/>
            <person name="Martin F."/>
            <person name="Silar P."/>
            <person name="Natvig D."/>
            <person name="Lalanne C."/>
            <person name="Gautier V."/>
            <person name="Ament-Velasquez S.L."/>
            <person name="Kruys A."/>
            <person name="Hutchinson M.I."/>
            <person name="Powell A.J."/>
            <person name="Barry K."/>
            <person name="Miller A.N."/>
            <person name="Grigoriev I.V."/>
            <person name="Debuchy R."/>
            <person name="Gladieux P."/>
            <person name="Thoren M.H."/>
            <person name="Johannesson H."/>
        </authorList>
    </citation>
    <scope>NUCLEOTIDE SEQUENCE</scope>
    <source>
        <strain evidence="3">PSN4</strain>
    </source>
</reference>
<sequence>MPFDIEVGESAYLFDRSTILSDAKKYPWLKADVHEADDNAPLCWVCRSLQFEYLFAVPTADMTIPAHEVAAVPEHDKTSVLLWGGLCLGKVGGLRDKPSCRFCAFLLESLRELSSTPHDPLATWAADQSTRVYLRGLVRGATLSFRRPMSKDKSSEPTPIHIYIYLRHGKEPLRSSPVLGPIQQISSTEQVSAISGRRRAIWGGRLLTGDEVDLAVLRRWISACGPDAQESRPVPRIRLIDVSGGFVTNALDNPPEYVALSYVWGKTKNMMLTALTTASLQTPGTLTAHNPDIPLTIRNAILACQLLSLSHLWVDSLCIEQDSPLKITTIKQMDAIYGCARLTLVAAAGSDAQAGLPGIRTGTRPRQQRVVRITSALLLSKVLPTFKSVVDHSTWNSRGWTYQERVLSERKLYFTDQQAYYECPHGFSCEDNLSGPHESDAPLNDPGHGGNDDDDSTPGGVVDDRYQLEQKGVLNYAIYEGVVREYTARMLGYEEDGEAAFRGVANAMQLRLFYGSPMIFGIPLCCIDLALLWRPSGRLERRRRRLLHAVSTATNFPSWTWMGWKGSFLMESVGNKSERILSRVEWLDARDQASLLPKPSTGMPPPSWPGWRTWTRHVDKHGFAFYNPNSAAAGGAEQRFCHPVPGYVSGQAAPVDPVSGLLFMRAEVSQMSLSTLHTNRWDQEPSCNNGDHASATCQLWILDNAGKRAGIAYVDGEWLVGKESAAARRGLYFVKLSQQTFSLNESDPAWNEETWSYSGTPGSPALHPQEPLGPEDEAFDQAVYDQNICWCLYNVLLIEWFDGVAYRVGIGQVHIHAFDNAHPECKTVAVG</sequence>
<dbReference type="PANTHER" id="PTHR33112:SF12">
    <property type="entry name" value="HETEROKARYON INCOMPATIBILITY DOMAIN-CONTAINING PROTEIN"/>
    <property type="match status" value="1"/>
</dbReference>
<dbReference type="Proteomes" id="UP001239445">
    <property type="component" value="Unassembled WGS sequence"/>
</dbReference>
<keyword evidence="4" id="KW-1185">Reference proteome</keyword>
<dbReference type="AlphaFoldDB" id="A0AAJ0BR92"/>
<proteinExistence type="predicted"/>
<protein>
    <submittedName>
        <fullName evidence="3">Heterokaryon incompatibility protein-domain-containing protein</fullName>
    </submittedName>
</protein>
<dbReference type="Pfam" id="PF06985">
    <property type="entry name" value="HET"/>
    <property type="match status" value="1"/>
</dbReference>
<comment type="caution">
    <text evidence="3">The sequence shown here is derived from an EMBL/GenBank/DDBJ whole genome shotgun (WGS) entry which is preliminary data.</text>
</comment>
<name>A0AAJ0BR92_9PEZI</name>
<gene>
    <name evidence="3" type="ORF">QBC47DRAFT_370413</name>
</gene>
<dbReference type="InterPro" id="IPR010730">
    <property type="entry name" value="HET"/>
</dbReference>
<dbReference type="PANTHER" id="PTHR33112">
    <property type="entry name" value="DOMAIN PROTEIN, PUTATIVE-RELATED"/>
    <property type="match status" value="1"/>
</dbReference>
<feature type="region of interest" description="Disordered" evidence="1">
    <location>
        <begin position="434"/>
        <end position="462"/>
    </location>
</feature>
<evidence type="ECO:0000313" key="4">
    <source>
        <dbReference type="Proteomes" id="UP001239445"/>
    </source>
</evidence>